<evidence type="ECO:0000259" key="1">
    <source>
        <dbReference type="Pfam" id="PF01168"/>
    </source>
</evidence>
<reference evidence="2" key="1">
    <citation type="submission" date="2021-04" db="EMBL/GenBank/DDBJ databases">
        <title>Dactylosporangium aurantiacum NRRL B-8018 full assembly.</title>
        <authorList>
            <person name="Hartkoorn R.C."/>
            <person name="Beaudoing E."/>
            <person name="Hot D."/>
        </authorList>
    </citation>
    <scope>NUCLEOTIDE SEQUENCE</scope>
    <source>
        <strain evidence="2">NRRL B-8018</strain>
    </source>
</reference>
<dbReference type="KEGG" id="daur:Daura_02850"/>
<evidence type="ECO:0000313" key="2">
    <source>
        <dbReference type="EMBL" id="UWZ55227.1"/>
    </source>
</evidence>
<dbReference type="AlphaFoldDB" id="A0A9Q9MMZ5"/>
<dbReference type="RefSeq" id="WP_033363509.1">
    <property type="nucleotide sequence ID" value="NZ_CP073767.1"/>
</dbReference>
<dbReference type="InterPro" id="IPR029066">
    <property type="entry name" value="PLP-binding_barrel"/>
</dbReference>
<dbReference type="Pfam" id="PF01168">
    <property type="entry name" value="Ala_racemase_N"/>
    <property type="match status" value="1"/>
</dbReference>
<protein>
    <submittedName>
        <fullName evidence="2">Amino acid deaminase/aldolase</fullName>
    </submittedName>
</protein>
<name>A0A9Q9MMZ5_9ACTN</name>
<sequence length="402" mass="42521">MSSSRDALRARYDRATADLDPPFAIVDLDAFDANSAAMLGRAAGKPLRVPSKSVRVRALIDRALAQPGWRGVMAYTLPEAIWLAGQGTSGDILVAYPTADRAALHRLATDEKLAATVTVMVDSTAQLDLIDAVVPASERAGAVRVCIDLDGSWRPARGVHIGVRRSPVHSARQAGELAAAIAGRAGFRLVGLMCYEAQIAGLGDAPPGRPVRGALIRAIQSRSFPELLARRAAVVAEVRRHADLEFVNGGGTGSVQATAQDPAVTEVAAGSGLFGPWLFDGYRRWRPQPAAFFAMSVVRRPDARVATVLGGGWIASGETSPTRQPLPWLPEGLELIGTEGAGEVQTPLVGPGAAGLRLGDRVYFRHAKAGELCEHVNEVHLVSGDTIVDVVPTYRGEGKVFL</sequence>
<organism evidence="2 3">
    <name type="scientific">Dactylosporangium aurantiacum</name>
    <dbReference type="NCBI Taxonomy" id="35754"/>
    <lineage>
        <taxon>Bacteria</taxon>
        <taxon>Bacillati</taxon>
        <taxon>Actinomycetota</taxon>
        <taxon>Actinomycetes</taxon>
        <taxon>Micromonosporales</taxon>
        <taxon>Micromonosporaceae</taxon>
        <taxon>Dactylosporangium</taxon>
    </lineage>
</organism>
<dbReference type="PANTHER" id="PTHR28004">
    <property type="entry name" value="ZGC:162816-RELATED"/>
    <property type="match status" value="1"/>
</dbReference>
<dbReference type="InterPro" id="IPR001608">
    <property type="entry name" value="Ala_racemase_N"/>
</dbReference>
<dbReference type="EMBL" id="CP073767">
    <property type="protein sequence ID" value="UWZ55227.1"/>
    <property type="molecule type" value="Genomic_DNA"/>
</dbReference>
<keyword evidence="3" id="KW-1185">Reference proteome</keyword>
<dbReference type="CDD" id="cd06813">
    <property type="entry name" value="PLPDE_III_DSD_D-TA_like_2"/>
    <property type="match status" value="1"/>
</dbReference>
<dbReference type="InterPro" id="IPR051466">
    <property type="entry name" value="D-amino_acid_metab_enzyme"/>
</dbReference>
<proteinExistence type="predicted"/>
<dbReference type="OrthoDB" id="2445260at2"/>
<dbReference type="SUPFAM" id="SSF51419">
    <property type="entry name" value="PLP-binding barrel"/>
    <property type="match status" value="1"/>
</dbReference>
<dbReference type="PANTHER" id="PTHR28004:SF2">
    <property type="entry name" value="D-SERINE DEHYDRATASE"/>
    <property type="match status" value="1"/>
</dbReference>
<gene>
    <name evidence="2" type="ORF">Daura_02850</name>
</gene>
<evidence type="ECO:0000313" key="3">
    <source>
        <dbReference type="Proteomes" id="UP001058003"/>
    </source>
</evidence>
<dbReference type="Proteomes" id="UP001058003">
    <property type="component" value="Chromosome"/>
</dbReference>
<dbReference type="GO" id="GO:0008721">
    <property type="term" value="F:D-serine ammonia-lyase activity"/>
    <property type="evidence" value="ECO:0007669"/>
    <property type="project" value="TreeGrafter"/>
</dbReference>
<dbReference type="GO" id="GO:0036088">
    <property type="term" value="P:D-serine catabolic process"/>
    <property type="evidence" value="ECO:0007669"/>
    <property type="project" value="TreeGrafter"/>
</dbReference>
<accession>A0A9Q9MMZ5</accession>
<feature type="domain" description="Alanine racemase N-terminal" evidence="1">
    <location>
        <begin position="26"/>
        <end position="275"/>
    </location>
</feature>
<dbReference type="Gene3D" id="3.20.20.10">
    <property type="entry name" value="Alanine racemase"/>
    <property type="match status" value="1"/>
</dbReference>